<protein>
    <recommendedName>
        <fullName evidence="4">RNase H type-1 domain-containing protein</fullName>
    </recommendedName>
</protein>
<organism evidence="1">
    <name type="scientific">Glycine max</name>
    <name type="common">Soybean</name>
    <name type="synonym">Glycine hispida</name>
    <dbReference type="NCBI Taxonomy" id="3847"/>
    <lineage>
        <taxon>Eukaryota</taxon>
        <taxon>Viridiplantae</taxon>
        <taxon>Streptophyta</taxon>
        <taxon>Embryophyta</taxon>
        <taxon>Tracheophyta</taxon>
        <taxon>Spermatophyta</taxon>
        <taxon>Magnoliopsida</taxon>
        <taxon>eudicotyledons</taxon>
        <taxon>Gunneridae</taxon>
        <taxon>Pentapetalae</taxon>
        <taxon>rosids</taxon>
        <taxon>fabids</taxon>
        <taxon>Fabales</taxon>
        <taxon>Fabaceae</taxon>
        <taxon>Papilionoideae</taxon>
        <taxon>50 kb inversion clade</taxon>
        <taxon>NPAAA clade</taxon>
        <taxon>indigoferoid/millettioid clade</taxon>
        <taxon>Phaseoleae</taxon>
        <taxon>Glycine</taxon>
        <taxon>Glycine subgen. Soja</taxon>
    </lineage>
</organism>
<evidence type="ECO:0000313" key="3">
    <source>
        <dbReference type="Proteomes" id="UP000008827"/>
    </source>
</evidence>
<dbReference type="AlphaFoldDB" id="A0A0R0IZC0"/>
<gene>
    <name evidence="1" type="ORF">GLYMA_08G260100</name>
</gene>
<keyword evidence="3" id="KW-1185">Reference proteome</keyword>
<evidence type="ECO:0000313" key="2">
    <source>
        <dbReference type="EnsemblPlants" id="KRH45243"/>
    </source>
</evidence>
<proteinExistence type="predicted"/>
<dbReference type="InParanoid" id="A0A0R0IZC0"/>
<dbReference type="Proteomes" id="UP000008827">
    <property type="component" value="Chromosome 8"/>
</dbReference>
<evidence type="ECO:0008006" key="4">
    <source>
        <dbReference type="Google" id="ProtNLM"/>
    </source>
</evidence>
<evidence type="ECO:0000313" key="1">
    <source>
        <dbReference type="EMBL" id="KRH45243.1"/>
    </source>
</evidence>
<reference evidence="2" key="2">
    <citation type="submission" date="2018-02" db="UniProtKB">
        <authorList>
            <consortium name="EnsemblPlants"/>
        </authorList>
    </citation>
    <scope>IDENTIFICATION</scope>
    <source>
        <strain evidence="2">Williams 82</strain>
    </source>
</reference>
<accession>A0A0R0IZC0</accession>
<dbReference type="EMBL" id="CM000841">
    <property type="protein sequence ID" value="KRH45243.1"/>
    <property type="molecule type" value="Genomic_DNA"/>
</dbReference>
<dbReference type="SMR" id="A0A0R0IZC0"/>
<reference evidence="1 2" key="1">
    <citation type="journal article" date="2010" name="Nature">
        <title>Genome sequence of the palaeopolyploid soybean.</title>
        <authorList>
            <person name="Schmutz J."/>
            <person name="Cannon S.B."/>
            <person name="Schlueter J."/>
            <person name="Ma J."/>
            <person name="Mitros T."/>
            <person name="Nelson W."/>
            <person name="Hyten D.L."/>
            <person name="Song Q."/>
            <person name="Thelen J.J."/>
            <person name="Cheng J."/>
            <person name="Xu D."/>
            <person name="Hellsten U."/>
            <person name="May G.D."/>
            <person name="Yu Y."/>
            <person name="Sakurai T."/>
            <person name="Umezawa T."/>
            <person name="Bhattacharyya M.K."/>
            <person name="Sandhu D."/>
            <person name="Valliyodan B."/>
            <person name="Lindquist E."/>
            <person name="Peto M."/>
            <person name="Grant D."/>
            <person name="Shu S."/>
            <person name="Goodstein D."/>
            <person name="Barry K."/>
            <person name="Futrell-Griggs M."/>
            <person name="Abernathy B."/>
            <person name="Du J."/>
            <person name="Tian Z."/>
            <person name="Zhu L."/>
            <person name="Gill N."/>
            <person name="Joshi T."/>
            <person name="Libault M."/>
            <person name="Sethuraman A."/>
            <person name="Zhang X.-C."/>
            <person name="Shinozaki K."/>
            <person name="Nguyen H.T."/>
            <person name="Wing R.A."/>
            <person name="Cregan P."/>
            <person name="Specht J."/>
            <person name="Grimwood J."/>
            <person name="Rokhsar D."/>
            <person name="Stacey G."/>
            <person name="Shoemaker R.C."/>
            <person name="Jackson S.A."/>
        </authorList>
    </citation>
    <scope>NUCLEOTIDE SEQUENCE [LARGE SCALE GENOMIC DNA]</scope>
    <source>
        <strain evidence="2">cv. Williams 82</strain>
        <tissue evidence="1">Callus</tissue>
    </source>
</reference>
<sequence>MDKSLKINIDATIFKEVNKFGVGICIKGDQGSFVSAKSLPFDDYPALLSNFSNSVVSFIKKPTNSVAHSLTRASISYACIQVFFNHIFSCIFHHIINEMS</sequence>
<dbReference type="Gramene" id="KRH45243">
    <property type="protein sequence ID" value="KRH45243"/>
    <property type="gene ID" value="GLYMA_08G260100"/>
</dbReference>
<name>A0A0R0IZC0_SOYBN</name>
<reference evidence="1" key="3">
    <citation type="submission" date="2018-07" db="EMBL/GenBank/DDBJ databases">
        <title>WGS assembly of Glycine max.</title>
        <authorList>
            <person name="Schmutz J."/>
            <person name="Cannon S."/>
            <person name="Schlueter J."/>
            <person name="Ma J."/>
            <person name="Mitros T."/>
            <person name="Nelson W."/>
            <person name="Hyten D."/>
            <person name="Song Q."/>
            <person name="Thelen J."/>
            <person name="Cheng J."/>
            <person name="Xu D."/>
            <person name="Hellsten U."/>
            <person name="May G."/>
            <person name="Yu Y."/>
            <person name="Sakurai T."/>
            <person name="Umezawa T."/>
            <person name="Bhattacharyya M."/>
            <person name="Sandhu D."/>
            <person name="Valliyodan B."/>
            <person name="Lindquist E."/>
            <person name="Peto M."/>
            <person name="Grant D."/>
            <person name="Shu S."/>
            <person name="Goodstein D."/>
            <person name="Barry K."/>
            <person name="Futrell-Griggs M."/>
            <person name="Abernathy B."/>
            <person name="Du J."/>
            <person name="Tian Z."/>
            <person name="Zhu L."/>
            <person name="Gill N."/>
            <person name="Joshi T."/>
            <person name="Libault M."/>
            <person name="Sethuraman A."/>
            <person name="Zhang X."/>
            <person name="Shinozaki K."/>
            <person name="Nguyen H."/>
            <person name="Wing R."/>
            <person name="Cregan P."/>
            <person name="Specht J."/>
            <person name="Grimwood J."/>
            <person name="Rokhsar D."/>
            <person name="Stacey G."/>
            <person name="Shoemaker R."/>
            <person name="Jackson S."/>
        </authorList>
    </citation>
    <scope>NUCLEOTIDE SEQUENCE</scope>
    <source>
        <tissue evidence="1">Callus</tissue>
    </source>
</reference>
<dbReference type="EnsemblPlants" id="KRH45243">
    <property type="protein sequence ID" value="KRH45243"/>
    <property type="gene ID" value="GLYMA_08G260100"/>
</dbReference>